<dbReference type="PANTHER" id="PTHR11070">
    <property type="entry name" value="UVRD / RECB / PCRA DNA HELICASE FAMILY MEMBER"/>
    <property type="match status" value="1"/>
</dbReference>
<keyword evidence="5 13" id="KW-0347">Helicase</keyword>
<keyword evidence="9 13" id="KW-0234">DNA repair</keyword>
<keyword evidence="6 13" id="KW-0269">Exonuclease</keyword>
<dbReference type="GO" id="GO:0005524">
    <property type="term" value="F:ATP binding"/>
    <property type="evidence" value="ECO:0007669"/>
    <property type="project" value="UniProtKB-UniRule"/>
</dbReference>
<evidence type="ECO:0000256" key="11">
    <source>
        <dbReference type="ARBA" id="ARBA00034617"/>
    </source>
</evidence>
<dbReference type="EC" id="3.1.-.-" evidence="13"/>
<keyword evidence="4 13" id="KW-0378">Hydrolase</keyword>
<keyword evidence="2 13" id="KW-0547">Nucleotide-binding</keyword>
<keyword evidence="7 13" id="KW-0067">ATP-binding</keyword>
<evidence type="ECO:0000256" key="9">
    <source>
        <dbReference type="ARBA" id="ARBA00023204"/>
    </source>
</evidence>
<dbReference type="HAMAP" id="MF_01451">
    <property type="entry name" value="AddA"/>
    <property type="match status" value="1"/>
</dbReference>
<comment type="function">
    <text evidence="13">The heterodimer acts as both an ATP-dependent DNA helicase and an ATP-dependent, dual-direction single-stranded exonuclease. Recognizes the chi site generating a DNA molecule suitable for the initiation of homologous recombination. The AddA nuclease domain is required for chi fragment generation; this subunit has the helicase and 3' -&gt; 5' nuclease activities.</text>
</comment>
<dbReference type="InterPro" id="IPR027417">
    <property type="entry name" value="P-loop_NTPase"/>
</dbReference>
<evidence type="ECO:0000256" key="2">
    <source>
        <dbReference type="ARBA" id="ARBA00022741"/>
    </source>
</evidence>
<dbReference type="InterPro" id="IPR014017">
    <property type="entry name" value="DNA_helicase_UvrD-like_C"/>
</dbReference>
<dbReference type="InterPro" id="IPR011335">
    <property type="entry name" value="Restrct_endonuc-II-like"/>
</dbReference>
<dbReference type="EMBL" id="ACGT01000005">
    <property type="protein sequence ID" value="EEJ74361.1"/>
    <property type="molecule type" value="Genomic_DNA"/>
</dbReference>
<evidence type="ECO:0000256" key="5">
    <source>
        <dbReference type="ARBA" id="ARBA00022806"/>
    </source>
</evidence>
<dbReference type="Gene3D" id="3.40.50.300">
    <property type="entry name" value="P-loop containing nucleotide triphosphate hydrolases"/>
    <property type="match status" value="4"/>
</dbReference>
<proteinExistence type="inferred from homology"/>
<gene>
    <name evidence="13 17" type="primary">addA</name>
    <name evidence="17" type="ORF">HMPREF0545_0861</name>
</gene>
<dbReference type="Gene3D" id="1.10.274.50">
    <property type="match status" value="1"/>
</dbReference>
<evidence type="ECO:0000256" key="7">
    <source>
        <dbReference type="ARBA" id="ARBA00022840"/>
    </source>
</evidence>
<feature type="domain" description="UvrD-like helicase ATP-binding" evidence="15">
    <location>
        <begin position="10"/>
        <end position="480"/>
    </location>
</feature>
<dbReference type="InterPro" id="IPR000212">
    <property type="entry name" value="DNA_helicase_UvrD/REP"/>
</dbReference>
<name>C2EGT9_9LACO</name>
<evidence type="ECO:0000256" key="6">
    <source>
        <dbReference type="ARBA" id="ARBA00022839"/>
    </source>
</evidence>
<reference evidence="17 18" key="1">
    <citation type="submission" date="2009-01" db="EMBL/GenBank/DDBJ databases">
        <authorList>
            <person name="Qin X."/>
            <person name="Bachman B."/>
            <person name="Battles P."/>
            <person name="Bell A."/>
            <person name="Bess C."/>
            <person name="Bickham C."/>
            <person name="Chaboub L."/>
            <person name="Chen D."/>
            <person name="Coyle M."/>
            <person name="Deiros D.R."/>
            <person name="Dinh H."/>
            <person name="Forbes L."/>
            <person name="Fowler G."/>
            <person name="Francisco L."/>
            <person name="Fu Q."/>
            <person name="Gubbala S."/>
            <person name="Hale W."/>
            <person name="Han Y."/>
            <person name="Hemphill L."/>
            <person name="Highlander S.K."/>
            <person name="Hirani K."/>
            <person name="Hogues M."/>
            <person name="Jackson L."/>
            <person name="Jakkamsetti A."/>
            <person name="Javaid M."/>
            <person name="Jiang H."/>
            <person name="Korchina V."/>
            <person name="Kovar C."/>
            <person name="Lara F."/>
            <person name="Lee S."/>
            <person name="Mata R."/>
            <person name="Mathew T."/>
            <person name="Moen C."/>
            <person name="Morales K."/>
            <person name="Munidasa M."/>
            <person name="Nazareth L."/>
            <person name="Ngo R."/>
            <person name="Nguyen L."/>
            <person name="Okwuonu G."/>
            <person name="Ongeri F."/>
            <person name="Patil S."/>
            <person name="Petrosino J."/>
            <person name="Pham C."/>
            <person name="Pham P."/>
            <person name="Pu L.-L."/>
            <person name="Puazo M."/>
            <person name="Raj R."/>
            <person name="Reid J."/>
            <person name="Rouhana J."/>
            <person name="Saada N."/>
            <person name="Shang Y."/>
            <person name="Simmons D."/>
            <person name="Thornton R."/>
            <person name="Warren J."/>
            <person name="Weissenberger G."/>
            <person name="Zhang J."/>
            <person name="Zhang L."/>
            <person name="Zhou C."/>
            <person name="Zhu D."/>
            <person name="Muzny D."/>
            <person name="Worley K."/>
            <person name="Gibbs R."/>
        </authorList>
    </citation>
    <scope>NUCLEOTIDE SEQUENCE [LARGE SCALE GENOMIC DNA]</scope>
    <source>
        <strain evidence="17 18">ATCC 11741</strain>
    </source>
</reference>
<evidence type="ECO:0000256" key="4">
    <source>
        <dbReference type="ARBA" id="ARBA00022801"/>
    </source>
</evidence>
<dbReference type="Gene3D" id="3.90.320.10">
    <property type="match status" value="1"/>
</dbReference>
<feature type="binding site" evidence="14">
    <location>
        <begin position="31"/>
        <end position="38"/>
    </location>
    <ligand>
        <name>ATP</name>
        <dbReference type="ChEBI" id="CHEBI:30616"/>
    </ligand>
</feature>
<dbReference type="GO" id="GO:0003690">
    <property type="term" value="F:double-stranded DNA binding"/>
    <property type="evidence" value="ECO:0007669"/>
    <property type="project" value="UniProtKB-UniRule"/>
</dbReference>
<dbReference type="Proteomes" id="UP000003531">
    <property type="component" value="Unassembled WGS sequence"/>
</dbReference>
<evidence type="ECO:0000256" key="8">
    <source>
        <dbReference type="ARBA" id="ARBA00023125"/>
    </source>
</evidence>
<dbReference type="SUPFAM" id="SSF52540">
    <property type="entry name" value="P-loop containing nucleoside triphosphate hydrolases"/>
    <property type="match status" value="1"/>
</dbReference>
<dbReference type="InterPro" id="IPR014016">
    <property type="entry name" value="UvrD-like_ATP-bd"/>
</dbReference>
<dbReference type="GO" id="GO:0033202">
    <property type="term" value="C:DNA helicase complex"/>
    <property type="evidence" value="ECO:0007669"/>
    <property type="project" value="TreeGrafter"/>
</dbReference>
<dbReference type="GO" id="GO:0016887">
    <property type="term" value="F:ATP hydrolysis activity"/>
    <property type="evidence" value="ECO:0007669"/>
    <property type="project" value="RHEA"/>
</dbReference>
<feature type="domain" description="UvrD-like helicase C-terminal" evidence="16">
    <location>
        <begin position="513"/>
        <end position="809"/>
    </location>
</feature>
<evidence type="ECO:0000313" key="18">
    <source>
        <dbReference type="Proteomes" id="UP000003531"/>
    </source>
</evidence>
<keyword evidence="8 13" id="KW-0238">DNA-binding</keyword>
<dbReference type="GO" id="GO:0043138">
    <property type="term" value="F:3'-5' DNA helicase activity"/>
    <property type="evidence" value="ECO:0007669"/>
    <property type="project" value="UniProtKB-UniRule"/>
</dbReference>
<organism evidence="17 18">
    <name type="scientific">Ligilactobacillus salivarius DSM 20555 = ATCC 11741</name>
    <dbReference type="NCBI Taxonomy" id="1423799"/>
    <lineage>
        <taxon>Bacteria</taxon>
        <taxon>Bacillati</taxon>
        <taxon>Bacillota</taxon>
        <taxon>Bacilli</taxon>
        <taxon>Lactobacillales</taxon>
        <taxon>Lactobacillaceae</taxon>
        <taxon>Ligilactobacillus</taxon>
    </lineage>
</organism>
<comment type="subunit">
    <text evidence="13">Heterodimer of AddA and AddB/RexB.</text>
</comment>
<evidence type="ECO:0000256" key="10">
    <source>
        <dbReference type="ARBA" id="ARBA00023235"/>
    </source>
</evidence>
<keyword evidence="1 13" id="KW-0540">Nuclease</keyword>
<dbReference type="EC" id="5.6.2.4" evidence="13"/>
<comment type="catalytic activity">
    <reaction evidence="12 13">
        <text>ATP + H2O = ADP + phosphate + H(+)</text>
        <dbReference type="Rhea" id="RHEA:13065"/>
        <dbReference type="ChEBI" id="CHEBI:15377"/>
        <dbReference type="ChEBI" id="CHEBI:15378"/>
        <dbReference type="ChEBI" id="CHEBI:30616"/>
        <dbReference type="ChEBI" id="CHEBI:43474"/>
        <dbReference type="ChEBI" id="CHEBI:456216"/>
        <dbReference type="EC" id="5.6.2.4"/>
    </reaction>
</comment>
<dbReference type="SUPFAM" id="SSF52980">
    <property type="entry name" value="Restriction endonuclease-like"/>
    <property type="match status" value="1"/>
</dbReference>
<dbReference type="GO" id="GO:0000724">
    <property type="term" value="P:double-strand break repair via homologous recombination"/>
    <property type="evidence" value="ECO:0007669"/>
    <property type="project" value="UniProtKB-UniRule"/>
</dbReference>
<dbReference type="PROSITE" id="PS51198">
    <property type="entry name" value="UVRD_HELICASE_ATP_BIND"/>
    <property type="match status" value="1"/>
</dbReference>
<keyword evidence="10 13" id="KW-0413">Isomerase</keyword>
<evidence type="ECO:0000256" key="14">
    <source>
        <dbReference type="PROSITE-ProRule" id="PRU00560"/>
    </source>
</evidence>
<protein>
    <recommendedName>
        <fullName evidence="13">ATP-dependent helicase/nuclease subunit A</fullName>
        <ecNumber evidence="13">3.1.-.-</ecNumber>
        <ecNumber evidence="13">5.6.2.4</ecNumber>
    </recommendedName>
    <alternativeName>
        <fullName evidence="13">ATP-dependent helicase/nuclease AddA</fullName>
    </alternativeName>
    <alternativeName>
        <fullName evidence="13">DNA 3'-5' helicase AddA</fullName>
    </alternativeName>
</protein>
<dbReference type="Pfam" id="PF00580">
    <property type="entry name" value="UvrD-helicase"/>
    <property type="match status" value="1"/>
</dbReference>
<dbReference type="NCBIfam" id="TIGR02785">
    <property type="entry name" value="addA_Gpos"/>
    <property type="match status" value="1"/>
</dbReference>
<comment type="cofactor">
    <cofactor evidence="13">
        <name>Mg(2+)</name>
        <dbReference type="ChEBI" id="CHEBI:18420"/>
    </cofactor>
</comment>
<dbReference type="Pfam" id="PF12705">
    <property type="entry name" value="PDDEXK_1"/>
    <property type="match status" value="1"/>
</dbReference>
<sequence>MRFKLMANGFKFTPAQQKAIEDTGKNILVAASAGSGKTRVLVERVINKIKQGVSIDELLVVTFTEAAAKEMKERIQIALRKELSTADSEEEKRRYLTQLSKLNVANISTLHAFCLQIIKQYYYVINLDPMFRMLTEDTEVALLQENVWDDLREKWYSKKSPEFENLVVNFSSDRNDDGLSELVMKTYQFANANPNPDEWLNNLVSEYDLGDQPLMESNFYQNKIKPNVLDQIQLAKDNLKQGMDEANKLGLEKLYQTFEQDCATIDELQDFVVGCKEWNNLKTTLQNFKFKRAKSDRGLDDDQKKQKERINKTLRDGSKKIIEDLSVKYFALPEDEIKELTQKSKQIVETLSEVVKEFGAEFSKEKRRRHVLDFSDLEHLTLQILNTDTPDGRRVKERLKNKFKEIMVDEYQDTNQLQETILTTIAHKNPGNMFMVGDVKQSIYGFRLADPGLFLKKYQSFATDDNDDERIILAENFRSMENVTAFTNLIFSQLMDEKVGEMAYDEDARLVYGAKYYPEETPIKAEVLVYESEDSSQESDDEPVNEDFSIDNKAQGQIVMTAKRIKELVENGEKIYDKKQGTIRPIEYRDIAILAPTRKNNLILTEEFKRLGVPIFVPDAQNYFQTTELKIMMSFLQIIDNPYQDIPLVAVLRSPIVGLKENELAYLRINDKTGDYFQAVESFYDNFEVEKASAFAQSLYEKITIFLKQLTEFRNMAQQNELASLIWKIYEETGFLDYVGGMPGGLQRQANLHALYERAAEYEEMSFKGLFQFVRFINKMQTKNKDLSEATTQVSDDAVTVMTIHGSKGLEFPVVFLLDATHKFNVGDLNKPYLLNADDGIGISYLDPDTRVKTDTLMKVIAGEQALKKLAAEQMRLLYVALTRAEQQLFIVGSYKDKNEALSKWEKATQSESLVLNAGVRASVRNFMDWIGMCLTRSEIFKEVDDTVDAKEPAYIGELPVKFAVKFYSNQDLREENITLDENGESWLKQQLKKIGGQEPLEINDKQYRIIDKILQSKYPNESLTKTTAYQAVSDLKRAFDDPDNNMMQSLEIDWQDQAPQGINRYVQGELKLPKFMTTKVKVSPAQVGTATHLLLQKLPLDDEVTLEELMQLLSQLVEDKLITPEVAKEINLDQIKNFYASDLGRKVLENKDKVKRELPFAMIIPAGRLFSNVDNDVEQPILVHGIIDGLIELDDEVIIFDYKTDHHTSEDKLIENYRGQLNLYAMAVESMLNKKVSQKIIYSLDLGKSIVL</sequence>
<evidence type="ECO:0000256" key="3">
    <source>
        <dbReference type="ARBA" id="ARBA00022763"/>
    </source>
</evidence>
<dbReference type="AlphaFoldDB" id="C2EGT9"/>
<evidence type="ECO:0000256" key="13">
    <source>
        <dbReference type="HAMAP-Rule" id="MF_01451"/>
    </source>
</evidence>
<evidence type="ECO:0000259" key="15">
    <source>
        <dbReference type="PROSITE" id="PS51198"/>
    </source>
</evidence>
<evidence type="ECO:0000256" key="12">
    <source>
        <dbReference type="ARBA" id="ARBA00048988"/>
    </source>
</evidence>
<dbReference type="InterPro" id="IPR014152">
    <property type="entry name" value="AddA"/>
</dbReference>
<evidence type="ECO:0000259" key="16">
    <source>
        <dbReference type="PROSITE" id="PS51217"/>
    </source>
</evidence>
<dbReference type="GO" id="GO:0005829">
    <property type="term" value="C:cytosol"/>
    <property type="evidence" value="ECO:0007669"/>
    <property type="project" value="TreeGrafter"/>
</dbReference>
<dbReference type="GO" id="GO:0008408">
    <property type="term" value="F:3'-5' exonuclease activity"/>
    <property type="evidence" value="ECO:0007669"/>
    <property type="project" value="UniProtKB-UniRule"/>
</dbReference>
<comment type="caution">
    <text evidence="17">The sequence shown here is derived from an EMBL/GenBank/DDBJ whole genome shotgun (WGS) entry which is preliminary data.</text>
</comment>
<dbReference type="PANTHER" id="PTHR11070:SF48">
    <property type="entry name" value="ATP-DEPENDENT HELICASE_NUCLEASE SUBUNIT A"/>
    <property type="match status" value="1"/>
</dbReference>
<dbReference type="InterPro" id="IPR038726">
    <property type="entry name" value="PDDEXK_AddAB-type"/>
</dbReference>
<evidence type="ECO:0000313" key="17">
    <source>
        <dbReference type="EMBL" id="EEJ74361.1"/>
    </source>
</evidence>
<dbReference type="Pfam" id="PF13361">
    <property type="entry name" value="UvrD_C"/>
    <property type="match status" value="1"/>
</dbReference>
<accession>C2EGT9</accession>
<comment type="catalytic activity">
    <reaction evidence="11 13">
        <text>Couples ATP hydrolysis with the unwinding of duplex DNA by translocating in the 3'-5' direction.</text>
        <dbReference type="EC" id="5.6.2.4"/>
    </reaction>
</comment>
<dbReference type="InterPro" id="IPR011604">
    <property type="entry name" value="PDDEXK-like_dom_sf"/>
</dbReference>
<dbReference type="HOGENOM" id="CLU_001114_3_1_9"/>
<keyword evidence="3 13" id="KW-0227">DNA damage</keyword>
<evidence type="ECO:0000256" key="1">
    <source>
        <dbReference type="ARBA" id="ARBA00022722"/>
    </source>
</evidence>
<dbReference type="PROSITE" id="PS51217">
    <property type="entry name" value="UVRD_HELICASE_CTER"/>
    <property type="match status" value="1"/>
</dbReference>
<comment type="similarity">
    <text evidence="13">Belongs to the helicase family. AddA subfamily.</text>
</comment>
<dbReference type="CDD" id="cd17932">
    <property type="entry name" value="DEXQc_UvrD"/>
    <property type="match status" value="2"/>
</dbReference>